<evidence type="ECO:0000313" key="4">
    <source>
        <dbReference type="EMBL" id="SMF89657.1"/>
    </source>
</evidence>
<dbReference type="GO" id="GO:0005829">
    <property type="term" value="C:cytosol"/>
    <property type="evidence" value="ECO:0007669"/>
    <property type="project" value="TreeGrafter"/>
</dbReference>
<dbReference type="InterPro" id="IPR001910">
    <property type="entry name" value="Inosine/uridine_hydrolase_dom"/>
</dbReference>
<dbReference type="STRING" id="1313296.SAMN05661091_4732"/>
<dbReference type="RefSeq" id="WP_208915446.1">
    <property type="nucleotide sequence ID" value="NZ_LT840184.1"/>
</dbReference>
<dbReference type="Proteomes" id="UP000192940">
    <property type="component" value="Chromosome I"/>
</dbReference>
<protein>
    <submittedName>
        <fullName evidence="4">Purine nucleosidase</fullName>
    </submittedName>
</protein>
<keyword evidence="1" id="KW-0378">Hydrolase</keyword>
<proteinExistence type="predicted"/>
<gene>
    <name evidence="4" type="ORF">SAMN05661091_4732</name>
</gene>
<dbReference type="AlphaFoldDB" id="A0A1X7HN06"/>
<reference evidence="4 5" key="1">
    <citation type="submission" date="2017-04" db="EMBL/GenBank/DDBJ databases">
        <authorList>
            <person name="Afonso C.L."/>
            <person name="Miller P.J."/>
            <person name="Scott M.A."/>
            <person name="Spackman E."/>
            <person name="Goraichik I."/>
            <person name="Dimitrov K.M."/>
            <person name="Suarez D.L."/>
            <person name="Swayne D.E."/>
        </authorList>
    </citation>
    <scope>NUCLEOTIDE SEQUENCE [LARGE SCALE GENOMIC DNA]</scope>
    <source>
        <strain evidence="4 5">N3/975</strain>
    </source>
</reference>
<keyword evidence="5" id="KW-1185">Reference proteome</keyword>
<evidence type="ECO:0000313" key="5">
    <source>
        <dbReference type="Proteomes" id="UP000192940"/>
    </source>
</evidence>
<dbReference type="SUPFAM" id="SSF53590">
    <property type="entry name" value="Nucleoside hydrolase"/>
    <property type="match status" value="1"/>
</dbReference>
<evidence type="ECO:0000259" key="3">
    <source>
        <dbReference type="Pfam" id="PF01156"/>
    </source>
</evidence>
<dbReference type="PANTHER" id="PTHR12304">
    <property type="entry name" value="INOSINE-URIDINE PREFERRING NUCLEOSIDE HYDROLASE"/>
    <property type="match status" value="1"/>
</dbReference>
<dbReference type="EMBL" id="LT840184">
    <property type="protein sequence ID" value="SMF89657.1"/>
    <property type="molecule type" value="Genomic_DNA"/>
</dbReference>
<dbReference type="InterPro" id="IPR023186">
    <property type="entry name" value="IUNH"/>
</dbReference>
<dbReference type="InterPro" id="IPR036452">
    <property type="entry name" value="Ribo_hydro-like"/>
</dbReference>
<feature type="domain" description="Inosine/uridine-preferring nucleoside hydrolase" evidence="3">
    <location>
        <begin position="4"/>
        <end position="298"/>
    </location>
</feature>
<name>A0A1X7HN06_9BACL</name>
<dbReference type="GO" id="GO:0006152">
    <property type="term" value="P:purine nucleoside catabolic process"/>
    <property type="evidence" value="ECO:0007669"/>
    <property type="project" value="TreeGrafter"/>
</dbReference>
<keyword evidence="2" id="KW-0326">Glycosidase</keyword>
<evidence type="ECO:0000256" key="2">
    <source>
        <dbReference type="ARBA" id="ARBA00023295"/>
    </source>
</evidence>
<evidence type="ECO:0000256" key="1">
    <source>
        <dbReference type="ARBA" id="ARBA00022801"/>
    </source>
</evidence>
<organism evidence="4 5">
    <name type="scientific">Paenibacillus uliginis N3/975</name>
    <dbReference type="NCBI Taxonomy" id="1313296"/>
    <lineage>
        <taxon>Bacteria</taxon>
        <taxon>Bacillati</taxon>
        <taxon>Bacillota</taxon>
        <taxon>Bacilli</taxon>
        <taxon>Bacillales</taxon>
        <taxon>Paenibacillaceae</taxon>
        <taxon>Paenibacillus</taxon>
    </lineage>
</organism>
<sequence>MKPVIIDVDTGIDDALAIAYAAKSQELKLIGLTTCFGNIPVEDATRNSLLLAEMLGCDVPVIPGAEKPLTRASLEGYATRVHGNNGLGNAVAPFTPSGQALNAHAADFMIEVVRNQPNKITLIMVGPLTNLALAIQKDPEIVNLVDRVVVMGGAVRCRGNVTPSAEANIHADPEAAEYVFNSGIPLTLVGLDVTMKTLLPREHLKEWEKLGTDFSKLFAEMTHYYMNAYEGFYPGIGGCALHDPLAVGVVINPEFVKTLLMRVDVITSGDAVGQTVEVPDRDSNIEVCVEVDEKAFLEHFLSRVM</sequence>
<dbReference type="Gene3D" id="3.90.245.10">
    <property type="entry name" value="Ribonucleoside hydrolase-like"/>
    <property type="match status" value="1"/>
</dbReference>
<dbReference type="PANTHER" id="PTHR12304:SF4">
    <property type="entry name" value="URIDINE NUCLEOSIDASE"/>
    <property type="match status" value="1"/>
</dbReference>
<dbReference type="Pfam" id="PF01156">
    <property type="entry name" value="IU_nuc_hydro"/>
    <property type="match status" value="1"/>
</dbReference>
<dbReference type="GO" id="GO:0008477">
    <property type="term" value="F:purine nucleosidase activity"/>
    <property type="evidence" value="ECO:0007669"/>
    <property type="project" value="TreeGrafter"/>
</dbReference>
<accession>A0A1X7HN06</accession>
<dbReference type="CDD" id="cd02650">
    <property type="entry name" value="nuc_hydro_CaPnhB"/>
    <property type="match status" value="1"/>
</dbReference>